<sequence>MELYVKVIITNNYKEEDVINMAPIPIMAYKDLNEFAKHCGEKLLEESGNIEKFVYPDEVRHDNDESTWQEYIDVMKQKNDDLLSNLGRNANIYAIHKWSAADKKWIPMYVGERKTGGMRERITQHLIDKNVQTGSKLTEVKKMVRSGESIGVSFVKVEPESLRLYVEEQIISNFEGYLWNIQGAVKGYNNQAPLNTSGGPSPATSGN</sequence>
<comment type="caution">
    <text evidence="1">The sequence shown here is derived from an EMBL/GenBank/DDBJ whole genome shotgun (WGS) entry which is preliminary data.</text>
</comment>
<protein>
    <recommendedName>
        <fullName evidence="3">GIY-YIG nuclease family protein</fullName>
    </recommendedName>
</protein>
<gene>
    <name evidence="1" type="ORF">ACFQU8_07560</name>
</gene>
<name>A0ABW2UTC8_9BACI</name>
<dbReference type="RefSeq" id="WP_382358611.1">
    <property type="nucleotide sequence ID" value="NZ_JBHTGR010000015.1"/>
</dbReference>
<evidence type="ECO:0000313" key="1">
    <source>
        <dbReference type="EMBL" id="MFC7747091.1"/>
    </source>
</evidence>
<keyword evidence="2" id="KW-1185">Reference proteome</keyword>
<evidence type="ECO:0000313" key="2">
    <source>
        <dbReference type="Proteomes" id="UP001596620"/>
    </source>
</evidence>
<evidence type="ECO:0008006" key="3">
    <source>
        <dbReference type="Google" id="ProtNLM"/>
    </source>
</evidence>
<dbReference type="Proteomes" id="UP001596620">
    <property type="component" value="Unassembled WGS sequence"/>
</dbReference>
<dbReference type="EMBL" id="JBHTGR010000015">
    <property type="protein sequence ID" value="MFC7747091.1"/>
    <property type="molecule type" value="Genomic_DNA"/>
</dbReference>
<proteinExistence type="predicted"/>
<reference evidence="2" key="1">
    <citation type="journal article" date="2019" name="Int. J. Syst. Evol. Microbiol.">
        <title>The Global Catalogue of Microorganisms (GCM) 10K type strain sequencing project: providing services to taxonomists for standard genome sequencing and annotation.</title>
        <authorList>
            <consortium name="The Broad Institute Genomics Platform"/>
            <consortium name="The Broad Institute Genome Sequencing Center for Infectious Disease"/>
            <person name="Wu L."/>
            <person name="Ma J."/>
        </authorList>
    </citation>
    <scope>NUCLEOTIDE SEQUENCE [LARGE SCALE GENOMIC DNA]</scope>
    <source>
        <strain evidence="2">JCM 30234</strain>
    </source>
</reference>
<accession>A0ABW2UTC8</accession>
<organism evidence="1 2">
    <name type="scientific">Lentibacillus kimchii</name>
    <dbReference type="NCBI Taxonomy" id="1542911"/>
    <lineage>
        <taxon>Bacteria</taxon>
        <taxon>Bacillati</taxon>
        <taxon>Bacillota</taxon>
        <taxon>Bacilli</taxon>
        <taxon>Bacillales</taxon>
        <taxon>Bacillaceae</taxon>
        <taxon>Lentibacillus</taxon>
    </lineage>
</organism>